<reference evidence="3" key="1">
    <citation type="submission" date="2025-08" db="UniProtKB">
        <authorList>
            <consortium name="RefSeq"/>
        </authorList>
    </citation>
    <scope>IDENTIFICATION</scope>
</reference>
<keyword evidence="2" id="KW-1185">Reference proteome</keyword>
<feature type="region of interest" description="Disordered" evidence="1">
    <location>
        <begin position="200"/>
        <end position="232"/>
    </location>
</feature>
<proteinExistence type="predicted"/>
<evidence type="ECO:0000313" key="2">
    <source>
        <dbReference type="Proteomes" id="UP000694920"/>
    </source>
</evidence>
<gene>
    <name evidence="3" type="primary">LOC107267492</name>
</gene>
<evidence type="ECO:0000256" key="1">
    <source>
        <dbReference type="SAM" id="MobiDB-lite"/>
    </source>
</evidence>
<accession>A0AAJ7FJE8</accession>
<feature type="region of interest" description="Disordered" evidence="1">
    <location>
        <begin position="375"/>
        <end position="462"/>
    </location>
</feature>
<feature type="compositionally biased region" description="Polar residues" evidence="1">
    <location>
        <begin position="390"/>
        <end position="409"/>
    </location>
</feature>
<name>A0AAJ7FJE8_CEPCN</name>
<feature type="compositionally biased region" description="Low complexity" evidence="1">
    <location>
        <begin position="321"/>
        <end position="337"/>
    </location>
</feature>
<sequence length="494" mass="54513">MYVNVKADEKKVVGNSVSRKVESKYSGKSAVSQNITRVKNTDEISSINTIDSKMKCTWNSGERVCQTSEKLKVHERSSSMEKTCTIKNSPCSPLKSLGWSRDMCRGSGDRRQSGECKENIESCDRLGAKMSSQKFVLNSPGIFHKNLVKIQVENCLQVTEKTNPSSSGGTSRKDSNCEEFQPKANALVSMANYNSIETAAEVERDKSSKKYSGKTTTIVQTTSKGKKSTENTTSTKFLDSAKKYLWSSAKSSKSQSSSNKDIDRSRLQEHSTAMEKVLKVKKSGCSPLKKLSRSSLSIEPDKITINLSKYSPCASRLAASSKILSSSSTTSPESPLRVVKSRSPSRVENQVLELDDRSVEMTLRASLSLNIQHCPKSTAAPRSKSVGDSCITSPTSEETTMSYSPTGTEILSLEEVVAQPRRPPKRSDSARGRTPKRSRSIPTRMEKPPRRSSDNSQGELSHENLTDYFLNGLRSTTEDFSSDVVPVRLYIPHF</sequence>
<dbReference type="Proteomes" id="UP000694920">
    <property type="component" value="Unplaced"/>
</dbReference>
<feature type="compositionally biased region" description="Basic and acidic residues" evidence="1">
    <location>
        <begin position="444"/>
        <end position="453"/>
    </location>
</feature>
<feature type="region of interest" description="Disordered" evidence="1">
    <location>
        <begin position="321"/>
        <end position="345"/>
    </location>
</feature>
<evidence type="ECO:0000313" key="3">
    <source>
        <dbReference type="RefSeq" id="XP_015594786.1"/>
    </source>
</evidence>
<dbReference type="KEGG" id="ccin:107267492"/>
<dbReference type="RefSeq" id="XP_015594786.1">
    <property type="nucleotide sequence ID" value="XM_015739300.2"/>
</dbReference>
<feature type="region of interest" description="Disordered" evidence="1">
    <location>
        <begin position="249"/>
        <end position="268"/>
    </location>
</feature>
<protein>
    <submittedName>
        <fullName evidence="3">Uncharacterized protein LOC107267492</fullName>
    </submittedName>
</protein>
<dbReference type="GeneID" id="107267492"/>
<organism evidence="2 3">
    <name type="scientific">Cephus cinctus</name>
    <name type="common">Wheat stem sawfly</name>
    <dbReference type="NCBI Taxonomy" id="211228"/>
    <lineage>
        <taxon>Eukaryota</taxon>
        <taxon>Metazoa</taxon>
        <taxon>Ecdysozoa</taxon>
        <taxon>Arthropoda</taxon>
        <taxon>Hexapoda</taxon>
        <taxon>Insecta</taxon>
        <taxon>Pterygota</taxon>
        <taxon>Neoptera</taxon>
        <taxon>Endopterygota</taxon>
        <taxon>Hymenoptera</taxon>
        <taxon>Cephoidea</taxon>
        <taxon>Cephidae</taxon>
        <taxon>Cephus</taxon>
    </lineage>
</organism>
<feature type="compositionally biased region" description="Low complexity" evidence="1">
    <location>
        <begin position="249"/>
        <end position="259"/>
    </location>
</feature>
<dbReference type="AlphaFoldDB" id="A0AAJ7FJE8"/>